<evidence type="ECO:0000313" key="4">
    <source>
        <dbReference type="EMBL" id="PDO11357.1"/>
    </source>
</evidence>
<keyword evidence="1" id="KW-0677">Repeat</keyword>
<dbReference type="Pfam" id="PF13432">
    <property type="entry name" value="TPR_16"/>
    <property type="match status" value="1"/>
</dbReference>
<feature type="repeat" description="TPR" evidence="3">
    <location>
        <begin position="191"/>
        <end position="224"/>
    </location>
</feature>
<dbReference type="Gene3D" id="1.25.40.10">
    <property type="entry name" value="Tetratricopeptide repeat domain"/>
    <property type="match status" value="1"/>
</dbReference>
<evidence type="ECO:0008006" key="6">
    <source>
        <dbReference type="Google" id="ProtNLM"/>
    </source>
</evidence>
<organism evidence="4 5">
    <name type="scientific">Candidatus Reconcilbacillus cellulovorans</name>
    <dbReference type="NCBI Taxonomy" id="1906605"/>
    <lineage>
        <taxon>Bacteria</taxon>
        <taxon>Bacillati</taxon>
        <taxon>Bacillota</taxon>
        <taxon>Bacilli</taxon>
        <taxon>Bacillales</taxon>
        <taxon>Paenibacillaceae</taxon>
        <taxon>Candidatus Reconcilbacillus</taxon>
    </lineage>
</organism>
<dbReference type="PANTHER" id="PTHR45586:SF1">
    <property type="entry name" value="LIPOPOLYSACCHARIDE ASSEMBLY PROTEIN B"/>
    <property type="match status" value="1"/>
</dbReference>
<dbReference type="Proteomes" id="UP000243688">
    <property type="component" value="Unassembled WGS sequence"/>
</dbReference>
<proteinExistence type="predicted"/>
<protein>
    <recommendedName>
        <fullName evidence="6">DDE transposase family protein</fullName>
    </recommendedName>
</protein>
<dbReference type="SUPFAM" id="SSF48452">
    <property type="entry name" value="TPR-like"/>
    <property type="match status" value="2"/>
</dbReference>
<comment type="caution">
    <text evidence="4">The sequence shown here is derived from an EMBL/GenBank/DDBJ whole genome shotgun (WGS) entry which is preliminary data.</text>
</comment>
<evidence type="ECO:0000256" key="2">
    <source>
        <dbReference type="ARBA" id="ARBA00022803"/>
    </source>
</evidence>
<dbReference type="PROSITE" id="PS50005">
    <property type="entry name" value="TPR"/>
    <property type="match status" value="1"/>
</dbReference>
<dbReference type="AlphaFoldDB" id="A0A2A6E3L4"/>
<dbReference type="PANTHER" id="PTHR45586">
    <property type="entry name" value="TPR REPEAT-CONTAINING PROTEIN PA4667"/>
    <property type="match status" value="1"/>
</dbReference>
<accession>A0A2A6E3L4</accession>
<dbReference type="InterPro" id="IPR019734">
    <property type="entry name" value="TPR_rpt"/>
</dbReference>
<sequence>MGERGRRERAGKSNVVPLARDPGFFFERAVRFFELGLYRRALKEIARARERDPKNAMFWCKEAEILYEMGNYEESNQILKHLVERIDPSMTECYLYMTYNFVCMEDLEGAEWALMRYLETDAEGRFADEVSEIMEWIGLRARRSGFPAPVRGSGPGEDSDHVRAQSLLDDGRYEEAVRLLRRLVRKKPEFLPARNNLAMAYYSMGRFREAERVAREVLKRDPGNLHALCNLAVFFFTQGKRKSLDRLLGALRRVVPFREDQLFKLASTFGILGEHEAAYGLFRRLLRREGMANDPCLLHYTAVSAYNTGRRAEAKRYWRKAAELDPDAETTRFYLKALADPSIDLPPFLKYHYHLPLEVLTAQTLTSRCTAIGRLPVWLNDWQAVLELADFRMRARYGPAQRDEMAKLWIGFLSAVYPDVPKISKPDAWAAALEYWTAKLHRLPATYRDVAEIYGVPAASVGRFVRLIGKACGLSLRGRGLFEEDRR</sequence>
<dbReference type="Pfam" id="PF14559">
    <property type="entry name" value="TPR_19"/>
    <property type="match status" value="1"/>
</dbReference>
<dbReference type="InterPro" id="IPR051012">
    <property type="entry name" value="CellSynth/LPSAsmb/PSIAsmb"/>
</dbReference>
<keyword evidence="2 3" id="KW-0802">TPR repeat</keyword>
<evidence type="ECO:0000256" key="1">
    <source>
        <dbReference type="ARBA" id="ARBA00022737"/>
    </source>
</evidence>
<dbReference type="Pfam" id="PF07719">
    <property type="entry name" value="TPR_2"/>
    <property type="match status" value="1"/>
</dbReference>
<dbReference type="SMART" id="SM00028">
    <property type="entry name" value="TPR"/>
    <property type="match status" value="5"/>
</dbReference>
<dbReference type="InterPro" id="IPR013105">
    <property type="entry name" value="TPR_2"/>
</dbReference>
<evidence type="ECO:0000256" key="3">
    <source>
        <dbReference type="PROSITE-ProRule" id="PRU00339"/>
    </source>
</evidence>
<reference evidence="4 5" key="1">
    <citation type="submission" date="2016-12" db="EMBL/GenBank/DDBJ databases">
        <title>Candidatus Reconcilibacillus cellulovorans genome.</title>
        <authorList>
            <person name="Kolinko S."/>
            <person name="Wu Y.-W."/>
            <person name="Tachea F."/>
            <person name="Denzel E."/>
            <person name="Hiras J."/>
            <person name="Baecker N."/>
            <person name="Chan L.J."/>
            <person name="Eichorst S.A."/>
            <person name="Frey D."/>
            <person name="Adams P.D."/>
            <person name="Pray T."/>
            <person name="Tanjore D."/>
            <person name="Petzold C.J."/>
            <person name="Gladden J.M."/>
            <person name="Simmons B.A."/>
            <person name="Singer S.W."/>
        </authorList>
    </citation>
    <scope>NUCLEOTIDE SEQUENCE [LARGE SCALE GENOMIC DNA]</scope>
    <source>
        <strain evidence="4">JTherm</strain>
    </source>
</reference>
<dbReference type="InterPro" id="IPR011990">
    <property type="entry name" value="TPR-like_helical_dom_sf"/>
</dbReference>
<name>A0A2A6E3L4_9BACL</name>
<dbReference type="EMBL" id="MOXJ01000003">
    <property type="protein sequence ID" value="PDO11357.1"/>
    <property type="molecule type" value="Genomic_DNA"/>
</dbReference>
<evidence type="ECO:0000313" key="5">
    <source>
        <dbReference type="Proteomes" id="UP000243688"/>
    </source>
</evidence>
<gene>
    <name evidence="4" type="ORF">BLM47_02525</name>
</gene>